<sequence>MLRSSVKKLLSKHVCRLESTISSQAPKFNPELLNNTIPTHEQKFNPELLNNLNQVDSTKNIHTAHNGEKKMNSDEQLHFEQLAPTWWDSKGSQRILHLMNLQRLDFINDVIQSHKVSLPSTVSGADLYVPKFNIDVFPNEIQKNINNELNTAIYEELGSTGGMSVLDIGCGGGLLSESMARLPFVKSVEGIDMTPGVIEVADRHKTLDPMLQGKLSYELCSLSEKAAQSQYKKYDIVTMFEMLEHVDSPREILSEAWDRVEDNGGILFVSTINRDLISWFTTIFMAEQVLKVVPKGTHHLSKYINCKEIESWFEESFPFEHKILNTKGTMYVPSQGWFTHSCKDIGNYCMAIQKTVVK</sequence>
<dbReference type="EC" id="2.1.1.-" evidence="5"/>
<dbReference type="NCBIfam" id="TIGR01983">
    <property type="entry name" value="UbiG"/>
    <property type="match status" value="1"/>
</dbReference>
<proteinExistence type="inferred from homology"/>
<dbReference type="GO" id="GO:0120537">
    <property type="term" value="F:3-demethylubiquinone 3-O-methyltransferase activity"/>
    <property type="evidence" value="ECO:0007669"/>
    <property type="project" value="RHEA"/>
</dbReference>
<feature type="binding site" evidence="5">
    <location>
        <position position="241"/>
    </location>
    <ligand>
        <name>Mg(2+)</name>
        <dbReference type="ChEBI" id="CHEBI:18420"/>
    </ligand>
</feature>
<comment type="catalytic activity">
    <reaction evidence="5">
        <text>a 3,4-dihydroxy-5-(all-trans-polyprenyl)benzoate + S-adenosyl-L-methionine = a 4-hydroxy-3-methoxy-5-(all-trans-polyprenyl)benzoate + S-adenosyl-L-homocysteine + H(+)</text>
        <dbReference type="Rhea" id="RHEA:44452"/>
        <dbReference type="Rhea" id="RHEA-COMP:10930"/>
        <dbReference type="Rhea" id="RHEA-COMP:10931"/>
        <dbReference type="ChEBI" id="CHEBI:15378"/>
        <dbReference type="ChEBI" id="CHEBI:57856"/>
        <dbReference type="ChEBI" id="CHEBI:59789"/>
        <dbReference type="ChEBI" id="CHEBI:64694"/>
        <dbReference type="ChEBI" id="CHEBI:84443"/>
        <dbReference type="EC" id="2.1.1.114"/>
    </reaction>
</comment>
<comment type="catalytic activity">
    <reaction evidence="5">
        <text>a 3-demethylubiquinol + S-adenosyl-L-methionine = a ubiquinol + S-adenosyl-L-homocysteine + H(+)</text>
        <dbReference type="Rhea" id="RHEA:44380"/>
        <dbReference type="Rhea" id="RHEA-COMP:9566"/>
        <dbReference type="Rhea" id="RHEA-COMP:10914"/>
        <dbReference type="ChEBI" id="CHEBI:15378"/>
        <dbReference type="ChEBI" id="CHEBI:17976"/>
        <dbReference type="ChEBI" id="CHEBI:57856"/>
        <dbReference type="ChEBI" id="CHEBI:59789"/>
        <dbReference type="ChEBI" id="CHEBI:84422"/>
        <dbReference type="EC" id="2.1.1.64"/>
    </reaction>
</comment>
<keyword evidence="1 5" id="KW-0489">Methyltransferase</keyword>
<keyword evidence="5" id="KW-0999">Mitochondrion inner membrane</keyword>
<reference evidence="7" key="1">
    <citation type="journal article" date="2016" name="Genome Announc.">
        <title>Genome sequences of three species of Hanseniaspora isolated from spontaneous wine fermentations.</title>
        <authorList>
            <person name="Sternes P.R."/>
            <person name="Lee D."/>
            <person name="Kutyna D.R."/>
            <person name="Borneman A.R."/>
        </authorList>
    </citation>
    <scope>NUCLEOTIDE SEQUENCE [LARGE SCALE GENOMIC DNA]</scope>
    <source>
        <strain evidence="7">AWRI3579</strain>
    </source>
</reference>
<evidence type="ECO:0000256" key="5">
    <source>
        <dbReference type="HAMAP-Rule" id="MF_03190"/>
    </source>
</evidence>
<dbReference type="PANTHER" id="PTHR43464">
    <property type="entry name" value="METHYLTRANSFERASE"/>
    <property type="match status" value="1"/>
</dbReference>
<comment type="pathway">
    <text evidence="5">Cofactor biosynthesis; ubiquinone biosynthesis.</text>
</comment>
<comment type="cofactor">
    <cofactor evidence="5">
        <name>Mg(2+)</name>
        <dbReference type="ChEBI" id="CHEBI:18420"/>
    </cofactor>
</comment>
<keyword evidence="5" id="KW-0460">Magnesium</keyword>
<dbReference type="GO" id="GO:0010420">
    <property type="term" value="F:polyprenyldihydroxybenzoate methyltransferase activity"/>
    <property type="evidence" value="ECO:0007669"/>
    <property type="project" value="UniProtKB-UniRule"/>
</dbReference>
<comment type="catalytic activity">
    <reaction evidence="5">
        <text>a 3-demethylubiquinone + S-adenosyl-L-methionine = a ubiquinone + S-adenosyl-L-homocysteine</text>
        <dbReference type="Rhea" id="RHEA:81215"/>
        <dbReference type="Rhea" id="RHEA-COMP:9565"/>
        <dbReference type="Rhea" id="RHEA-COMP:19654"/>
        <dbReference type="ChEBI" id="CHEBI:16389"/>
        <dbReference type="ChEBI" id="CHEBI:57856"/>
        <dbReference type="ChEBI" id="CHEBI:59789"/>
        <dbReference type="ChEBI" id="CHEBI:231825"/>
    </reaction>
</comment>
<dbReference type="Gene3D" id="3.40.50.150">
    <property type="entry name" value="Vaccinia Virus protein VP39"/>
    <property type="match status" value="1"/>
</dbReference>
<dbReference type="InterPro" id="IPR010233">
    <property type="entry name" value="UbiG_MeTrfase"/>
</dbReference>
<evidence type="ECO:0000313" key="6">
    <source>
        <dbReference type="EMBL" id="OEJ80332.1"/>
    </source>
</evidence>
<comment type="caution">
    <text evidence="6">The sequence shown here is derived from an EMBL/GenBank/DDBJ whole genome shotgun (WGS) entry which is preliminary data.</text>
</comment>
<keyword evidence="5" id="KW-0479">Metal-binding</keyword>
<evidence type="ECO:0000256" key="2">
    <source>
        <dbReference type="ARBA" id="ARBA00022679"/>
    </source>
</evidence>
<comment type="function">
    <text evidence="5">O-methyltransferase required for two non-consecutive steps during ubiquinone biosynthesis. Catalyzes the 2 O-methylation of 3,4-dihydroxy-5-(all-trans-polyprenyl)benzoic acid into 4-hydroxy-3-methoxy-5-(all-trans-polyprenyl)benzoic acid. Also catalyzes the last step of ubiquinone biosynthesis by mediating methylation of 3-demethylubiquinone into ubiquinone. Also able to mediate the methylation of 3-demethylubiquinol into ubiquinol.</text>
</comment>
<dbReference type="Pfam" id="PF13489">
    <property type="entry name" value="Methyltransf_23"/>
    <property type="match status" value="1"/>
</dbReference>
<feature type="binding site" evidence="5">
    <location>
        <position position="103"/>
    </location>
    <ligand>
        <name>S-adenosyl-L-methionine</name>
        <dbReference type="ChEBI" id="CHEBI:59789"/>
    </ligand>
</feature>
<comment type="subcellular location">
    <subcellularLocation>
        <location evidence="5">Mitochondrion inner membrane</location>
        <topology evidence="5">Peripheral membrane protein</topology>
        <orientation evidence="5">Matrix side</orientation>
    </subcellularLocation>
</comment>
<feature type="binding site" evidence="5">
    <location>
        <position position="169"/>
    </location>
    <ligand>
        <name>S-adenosyl-L-methionine</name>
        <dbReference type="ChEBI" id="CHEBI:59789"/>
    </ligand>
</feature>
<dbReference type="AlphaFoldDB" id="A0A1E5R0A4"/>
<dbReference type="HAMAP" id="MF_00472">
    <property type="entry name" value="UbiG"/>
    <property type="match status" value="1"/>
</dbReference>
<keyword evidence="5" id="KW-0472">Membrane</keyword>
<keyword evidence="5" id="KW-0496">Mitochondrion</keyword>
<dbReference type="InParanoid" id="A0A1E5R0A4"/>
<keyword evidence="2 5" id="KW-0808">Transferase</keyword>
<evidence type="ECO:0000256" key="1">
    <source>
        <dbReference type="ARBA" id="ARBA00022603"/>
    </source>
</evidence>
<comment type="similarity">
    <text evidence="5">Belongs to the class I-like SAM-binding methyltransferase superfamily. UbiG/COQ3 family.</text>
</comment>
<dbReference type="EC" id="2.1.1.64" evidence="5"/>
<dbReference type="GO" id="GO:0046872">
    <property type="term" value="F:metal ion binding"/>
    <property type="evidence" value="ECO:0007669"/>
    <property type="project" value="UniProtKB-KW"/>
</dbReference>
<keyword evidence="6" id="KW-0830">Ubiquinone</keyword>
<comment type="subunit">
    <text evidence="5">Component of a multi-subunit COQ enzyme complex, composed of at least COQ3, COQ4, COQ5, COQ6, COQ7 and COQ9.</text>
</comment>
<dbReference type="PANTHER" id="PTHR43464:SF19">
    <property type="entry name" value="UBIQUINONE BIOSYNTHESIS O-METHYLTRANSFERASE, MITOCHONDRIAL"/>
    <property type="match status" value="1"/>
</dbReference>
<dbReference type="SUPFAM" id="SSF53335">
    <property type="entry name" value="S-adenosyl-L-methionine-dependent methyltransferases"/>
    <property type="match status" value="1"/>
</dbReference>
<feature type="binding site" evidence="5">
    <location>
        <position position="245"/>
    </location>
    <ligand>
        <name>Mg(2+)</name>
        <dbReference type="ChEBI" id="CHEBI:18420"/>
    </ligand>
</feature>
<dbReference type="EMBL" id="LPNM01000012">
    <property type="protein sequence ID" value="OEJ80332.1"/>
    <property type="molecule type" value="Genomic_DNA"/>
</dbReference>
<feature type="binding site" evidence="5">
    <location>
        <position position="192"/>
    </location>
    <ligand>
        <name>S-adenosyl-L-methionine</name>
        <dbReference type="ChEBI" id="CHEBI:59789"/>
    </ligand>
</feature>
<evidence type="ECO:0000256" key="3">
    <source>
        <dbReference type="ARBA" id="ARBA00022688"/>
    </source>
</evidence>
<accession>A0A1E5R0A4</accession>
<feature type="binding site" evidence="5">
    <location>
        <position position="240"/>
    </location>
    <ligand>
        <name>S-adenosyl-L-methionine</name>
        <dbReference type="ChEBI" id="CHEBI:59789"/>
    </ligand>
</feature>
<keyword evidence="3 5" id="KW-0831">Ubiquinone biosynthesis</keyword>
<dbReference type="CDD" id="cd02440">
    <property type="entry name" value="AdoMet_MTases"/>
    <property type="match status" value="1"/>
</dbReference>
<keyword evidence="7" id="KW-1185">Reference proteome</keyword>
<organism evidence="6 7">
    <name type="scientific">Hanseniaspora osmophila</name>
    <dbReference type="NCBI Taxonomy" id="56408"/>
    <lineage>
        <taxon>Eukaryota</taxon>
        <taxon>Fungi</taxon>
        <taxon>Dikarya</taxon>
        <taxon>Ascomycota</taxon>
        <taxon>Saccharomycotina</taxon>
        <taxon>Saccharomycetes</taxon>
        <taxon>Saccharomycodales</taxon>
        <taxon>Saccharomycodaceae</taxon>
        <taxon>Hanseniaspora</taxon>
    </lineage>
</organism>
<dbReference type="GO" id="GO:0031314">
    <property type="term" value="C:extrinsic component of mitochondrial inner membrane"/>
    <property type="evidence" value="ECO:0007669"/>
    <property type="project" value="UniProtKB-UniRule"/>
</dbReference>
<dbReference type="FunCoup" id="A0A1E5R0A4">
    <property type="interactions" value="322"/>
</dbReference>
<gene>
    <name evidence="5" type="primary">COQ3</name>
    <name evidence="6" type="ORF">AWRI3579_g4437</name>
</gene>
<dbReference type="UniPathway" id="UPA00232"/>
<dbReference type="EC" id="2.1.1.114" evidence="5"/>
<dbReference type="OrthoDB" id="3265906at2759"/>
<dbReference type="GO" id="GO:0032259">
    <property type="term" value="P:methylation"/>
    <property type="evidence" value="ECO:0007669"/>
    <property type="project" value="UniProtKB-KW"/>
</dbReference>
<dbReference type="Proteomes" id="UP000095728">
    <property type="component" value="Unassembled WGS sequence"/>
</dbReference>
<dbReference type="InterPro" id="IPR029063">
    <property type="entry name" value="SAM-dependent_MTases_sf"/>
</dbReference>
<evidence type="ECO:0000256" key="4">
    <source>
        <dbReference type="ARBA" id="ARBA00022691"/>
    </source>
</evidence>
<dbReference type="GO" id="GO:0061542">
    <property type="term" value="F:3-demethylubiquinol 3-O-methyltransferase activity"/>
    <property type="evidence" value="ECO:0007669"/>
    <property type="project" value="UniProtKB-UniRule"/>
</dbReference>
<dbReference type="STRING" id="56408.A0A1E5R0A4"/>
<keyword evidence="4 5" id="KW-0949">S-adenosyl-L-methionine</keyword>
<feature type="binding site" evidence="5">
    <location>
        <position position="244"/>
    </location>
    <ligand>
        <name>Mg(2+)</name>
        <dbReference type="ChEBI" id="CHEBI:18420"/>
    </ligand>
</feature>
<evidence type="ECO:0000313" key="7">
    <source>
        <dbReference type="Proteomes" id="UP000095728"/>
    </source>
</evidence>
<name>A0A1E5R0A4_9ASCO</name>
<protein>
    <recommendedName>
        <fullName evidence="5">Ubiquinone biosynthesis O-methyltransferase, mitochondrial</fullName>
    </recommendedName>
    <alternativeName>
        <fullName evidence="5">3,4-dihydroxy-5-hexaprenylbenzoate methyltransferase</fullName>
    </alternativeName>
    <alternativeName>
        <fullName evidence="5">3-demethylubiquinol 3-O-methyltransferase</fullName>
    </alternativeName>
    <alternativeName>
        <fullName evidence="5">3-demethylubiquinone 3-O-methyltransferase</fullName>
    </alternativeName>
    <alternativeName>
        <fullName evidence="5">3-demethylubiquinone-6 3-O-methyltransferase</fullName>
    </alternativeName>
    <alternativeName>
        <fullName evidence="5">Hexaprenyldihydroxybenzoate methyltransferase</fullName>
    </alternativeName>
    <alternativeName>
        <fullName evidence="5">Polyprenyldihydroxybenzoate methyltransferase</fullName>
        <shortName evidence="5">DHHB methyltransferase</shortName>
        <shortName evidence="5">DHHB-MT</shortName>
        <shortName evidence="5">DHHB-MTase</shortName>
        <ecNumber evidence="5">2.1.1.-</ecNumber>
        <ecNumber evidence="5">2.1.1.114</ecNumber>
        <ecNumber evidence="5">2.1.1.64</ecNumber>
    </alternativeName>
</protein>